<reference evidence="2 3" key="1">
    <citation type="submission" date="2019-10" db="EMBL/GenBank/DDBJ databases">
        <title>Genome sequence of Phaeocystidibacter marisrubri JCM30614 (type strain).</title>
        <authorList>
            <person name="Bowman J.P."/>
        </authorList>
    </citation>
    <scope>NUCLEOTIDE SEQUENCE [LARGE SCALE GENOMIC DNA]</scope>
    <source>
        <strain evidence="2 3">JCM 30614</strain>
    </source>
</reference>
<dbReference type="RefSeq" id="WP_151693437.1">
    <property type="nucleotide sequence ID" value="NZ_BMGX01000001.1"/>
</dbReference>
<organism evidence="2 3">
    <name type="scientific">Phaeocystidibacter marisrubri</name>
    <dbReference type="NCBI Taxonomy" id="1577780"/>
    <lineage>
        <taxon>Bacteria</taxon>
        <taxon>Pseudomonadati</taxon>
        <taxon>Bacteroidota</taxon>
        <taxon>Flavobacteriia</taxon>
        <taxon>Flavobacteriales</taxon>
        <taxon>Phaeocystidibacteraceae</taxon>
        <taxon>Phaeocystidibacter</taxon>
    </lineage>
</organism>
<dbReference type="Proteomes" id="UP000484164">
    <property type="component" value="Unassembled WGS sequence"/>
</dbReference>
<feature type="chain" id="PRO_5026847186" evidence="1">
    <location>
        <begin position="21"/>
        <end position="130"/>
    </location>
</feature>
<comment type="caution">
    <text evidence="2">The sequence shown here is derived from an EMBL/GenBank/DDBJ whole genome shotgun (WGS) entry which is preliminary data.</text>
</comment>
<dbReference type="EMBL" id="WBVQ01000002">
    <property type="protein sequence ID" value="KAB2816008.1"/>
    <property type="molecule type" value="Genomic_DNA"/>
</dbReference>
<accession>A0A6L3ZEI2</accession>
<keyword evidence="1" id="KW-0732">Signal</keyword>
<keyword evidence="3" id="KW-1185">Reference proteome</keyword>
<evidence type="ECO:0000313" key="2">
    <source>
        <dbReference type="EMBL" id="KAB2816008.1"/>
    </source>
</evidence>
<gene>
    <name evidence="2" type="ORF">F8C82_09950</name>
</gene>
<feature type="signal peptide" evidence="1">
    <location>
        <begin position="1"/>
        <end position="20"/>
    </location>
</feature>
<protein>
    <submittedName>
        <fullName evidence="2">Uncharacterized protein</fullName>
    </submittedName>
</protein>
<evidence type="ECO:0000256" key="1">
    <source>
        <dbReference type="SAM" id="SignalP"/>
    </source>
</evidence>
<sequence>MKKVFIFLGPLLFSFSIAFAGEVPDRVIYKRSGGGENGYSSVKQKWLDTTSDETVGSLKCTGEGLIRCIWQTSGVGYPIDLDTYAEEILTMYDSESDDGSGTIVVGSTTFTYQVIENLGKGDGTVIFTFL</sequence>
<name>A0A6L3ZEI2_9FLAO</name>
<evidence type="ECO:0000313" key="3">
    <source>
        <dbReference type="Proteomes" id="UP000484164"/>
    </source>
</evidence>
<dbReference type="AlphaFoldDB" id="A0A6L3ZEI2"/>
<proteinExistence type="predicted"/>